<dbReference type="OrthoDB" id="3643499at2759"/>
<proteinExistence type="predicted"/>
<comment type="caution">
    <text evidence="2">The sequence shown here is derived from an EMBL/GenBank/DDBJ whole genome shotgun (WGS) entry which is preliminary data.</text>
</comment>
<protein>
    <recommendedName>
        <fullName evidence="4">J domain-containing protein</fullName>
    </recommendedName>
</protein>
<keyword evidence="3" id="KW-1185">Reference proteome</keyword>
<feature type="region of interest" description="Disordered" evidence="1">
    <location>
        <begin position="76"/>
        <end position="103"/>
    </location>
</feature>
<evidence type="ECO:0008006" key="4">
    <source>
        <dbReference type="Google" id="ProtNLM"/>
    </source>
</evidence>
<reference evidence="2" key="1">
    <citation type="journal article" date="2020" name="Stud. Mycol.">
        <title>101 Dothideomycetes genomes: a test case for predicting lifestyles and emergence of pathogens.</title>
        <authorList>
            <person name="Haridas S."/>
            <person name="Albert R."/>
            <person name="Binder M."/>
            <person name="Bloem J."/>
            <person name="Labutti K."/>
            <person name="Salamov A."/>
            <person name="Andreopoulos B."/>
            <person name="Baker S."/>
            <person name="Barry K."/>
            <person name="Bills G."/>
            <person name="Bluhm B."/>
            <person name="Cannon C."/>
            <person name="Castanera R."/>
            <person name="Culley D."/>
            <person name="Daum C."/>
            <person name="Ezra D."/>
            <person name="Gonzalez J."/>
            <person name="Henrissat B."/>
            <person name="Kuo A."/>
            <person name="Liang C."/>
            <person name="Lipzen A."/>
            <person name="Lutzoni F."/>
            <person name="Magnuson J."/>
            <person name="Mondo S."/>
            <person name="Nolan M."/>
            <person name="Ohm R."/>
            <person name="Pangilinan J."/>
            <person name="Park H.-J."/>
            <person name="Ramirez L."/>
            <person name="Alfaro M."/>
            <person name="Sun H."/>
            <person name="Tritt A."/>
            <person name="Yoshinaga Y."/>
            <person name="Zwiers L.-H."/>
            <person name="Turgeon B."/>
            <person name="Goodwin S."/>
            <person name="Spatafora J."/>
            <person name="Crous P."/>
            <person name="Grigoriev I."/>
        </authorList>
    </citation>
    <scope>NUCLEOTIDE SEQUENCE</scope>
    <source>
        <strain evidence="2">CBS 130266</strain>
    </source>
</reference>
<feature type="compositionally biased region" description="Polar residues" evidence="1">
    <location>
        <begin position="91"/>
        <end position="103"/>
    </location>
</feature>
<feature type="region of interest" description="Disordered" evidence="1">
    <location>
        <begin position="1"/>
        <end position="27"/>
    </location>
</feature>
<feature type="compositionally biased region" description="Basic and acidic residues" evidence="1">
    <location>
        <begin position="1"/>
        <end position="18"/>
    </location>
</feature>
<sequence length="257" mass="30573">MLPSDREYSREYPFRNLDDFQDEDLGPPPPFMDFDHLEPDFGMEYDGCGMRGGEFDMRGSGFDMRDDDFNFREDMRNFPRHPRRPRRGLNAFSSDRTWQPDTTSPIKEAKTAFQNYDKQWKNIFDNTNAQKYPYPTTTREAGPLRSPSRILVSRSRGHQAFMAEDDIMKANTMLFFLDAFNMRPYIAGGLNLRIDRHESHAKVDELKQQLQTERLRWHPDKLKWRKEGRELEDVDRAVFEGIQELWKQCNDLGRMRK</sequence>
<evidence type="ECO:0000313" key="3">
    <source>
        <dbReference type="Proteomes" id="UP000800235"/>
    </source>
</evidence>
<accession>A0A9P4NHY8</accession>
<dbReference type="AlphaFoldDB" id="A0A9P4NHY8"/>
<name>A0A9P4NHY8_9PEZI</name>
<dbReference type="EMBL" id="MU007095">
    <property type="protein sequence ID" value="KAF2421847.1"/>
    <property type="molecule type" value="Genomic_DNA"/>
</dbReference>
<evidence type="ECO:0000256" key="1">
    <source>
        <dbReference type="SAM" id="MobiDB-lite"/>
    </source>
</evidence>
<feature type="compositionally biased region" description="Basic residues" evidence="1">
    <location>
        <begin position="78"/>
        <end position="87"/>
    </location>
</feature>
<dbReference type="Proteomes" id="UP000800235">
    <property type="component" value="Unassembled WGS sequence"/>
</dbReference>
<organism evidence="2 3">
    <name type="scientific">Tothia fuscella</name>
    <dbReference type="NCBI Taxonomy" id="1048955"/>
    <lineage>
        <taxon>Eukaryota</taxon>
        <taxon>Fungi</taxon>
        <taxon>Dikarya</taxon>
        <taxon>Ascomycota</taxon>
        <taxon>Pezizomycotina</taxon>
        <taxon>Dothideomycetes</taxon>
        <taxon>Pleosporomycetidae</taxon>
        <taxon>Venturiales</taxon>
        <taxon>Cylindrosympodiaceae</taxon>
        <taxon>Tothia</taxon>
    </lineage>
</organism>
<evidence type="ECO:0000313" key="2">
    <source>
        <dbReference type="EMBL" id="KAF2421847.1"/>
    </source>
</evidence>
<gene>
    <name evidence="2" type="ORF">EJ08DRAFT_489937</name>
</gene>